<protein>
    <submittedName>
        <fullName evidence="2">Heavy metal transporter</fullName>
    </submittedName>
</protein>
<evidence type="ECO:0000313" key="2">
    <source>
        <dbReference type="EMBL" id="MBT1701528.1"/>
    </source>
</evidence>
<keyword evidence="1" id="KW-0812">Transmembrane</keyword>
<feature type="transmembrane region" description="Helical" evidence="1">
    <location>
        <begin position="45"/>
        <end position="65"/>
    </location>
</feature>
<name>A0AAP2GRS5_9BACT</name>
<dbReference type="AlphaFoldDB" id="A0AAP2GRS5"/>
<dbReference type="EMBL" id="JAHESF010000078">
    <property type="protein sequence ID" value="MBT1701528.1"/>
    <property type="molecule type" value="Genomic_DNA"/>
</dbReference>
<proteinExistence type="predicted"/>
<organism evidence="2 3">
    <name type="scientific">Chryseosolibacter histidini</name>
    <dbReference type="NCBI Taxonomy" id="2782349"/>
    <lineage>
        <taxon>Bacteria</taxon>
        <taxon>Pseudomonadati</taxon>
        <taxon>Bacteroidota</taxon>
        <taxon>Cytophagia</taxon>
        <taxon>Cytophagales</taxon>
        <taxon>Chryseotaleaceae</taxon>
        <taxon>Chryseosolibacter</taxon>
    </lineage>
</organism>
<dbReference type="RefSeq" id="WP_254170210.1">
    <property type="nucleotide sequence ID" value="NZ_JAHESF010000078.1"/>
</dbReference>
<gene>
    <name evidence="2" type="ORF">KK083_31840</name>
</gene>
<accession>A0AAP2GRS5</accession>
<feature type="transmembrane region" description="Helical" evidence="1">
    <location>
        <begin position="118"/>
        <end position="136"/>
    </location>
</feature>
<evidence type="ECO:0000313" key="3">
    <source>
        <dbReference type="Proteomes" id="UP001319200"/>
    </source>
</evidence>
<comment type="caution">
    <text evidence="2">The sequence shown here is derived from an EMBL/GenBank/DDBJ whole genome shotgun (WGS) entry which is preliminary data.</text>
</comment>
<reference evidence="2 3" key="1">
    <citation type="submission" date="2021-05" db="EMBL/GenBank/DDBJ databases">
        <title>A Polyphasic approach of four new species of the genus Ohtaekwangia: Ohtaekwangia histidinii sp. nov., Ohtaekwangia cretensis sp. nov., Ohtaekwangia indiensis sp. nov., Ohtaekwangia reichenbachii sp. nov. from diverse environment.</title>
        <authorList>
            <person name="Octaviana S."/>
        </authorList>
    </citation>
    <scope>NUCLEOTIDE SEQUENCE [LARGE SCALE GENOMIC DNA]</scope>
    <source>
        <strain evidence="2 3">PWU4</strain>
    </source>
</reference>
<keyword evidence="1" id="KW-0472">Membrane</keyword>
<evidence type="ECO:0000256" key="1">
    <source>
        <dbReference type="SAM" id="Phobius"/>
    </source>
</evidence>
<keyword evidence="3" id="KW-1185">Reference proteome</keyword>
<dbReference type="Proteomes" id="UP001319200">
    <property type="component" value="Unassembled WGS sequence"/>
</dbReference>
<feature type="transmembrane region" description="Helical" evidence="1">
    <location>
        <begin position="12"/>
        <end position="33"/>
    </location>
</feature>
<feature type="transmembrane region" description="Helical" evidence="1">
    <location>
        <begin position="94"/>
        <end position="112"/>
    </location>
</feature>
<keyword evidence="1" id="KW-1133">Transmembrane helix</keyword>
<sequence length="223" mass="25754">MAKIIRPTYPVEFSIGLLLLIFVLSAFLSFEIFDVRWSEVMDGGSPLLGMFLAGTAVVIMALILWEEFLFPVRIKPTEDKVIFKNHFTKLKTQILIYCIIPVIVGFIFFNYEISYVPFSIWAAVCVIAPVAGKLMSGIKNYNDFLKLTNDTIEYKNNEKEGVLRVREIREIVLIKDEDDVLHKVQVQMQNNNQVIIDLDEMELEAYYQTIDEFIKGHYKGLVK</sequence>